<dbReference type="AlphaFoldDB" id="A0A4U8Z632"/>
<organism evidence="3 4">
    <name type="scientific">Methylocella tundrae</name>
    <dbReference type="NCBI Taxonomy" id="227605"/>
    <lineage>
        <taxon>Bacteria</taxon>
        <taxon>Pseudomonadati</taxon>
        <taxon>Pseudomonadota</taxon>
        <taxon>Alphaproteobacteria</taxon>
        <taxon>Hyphomicrobiales</taxon>
        <taxon>Beijerinckiaceae</taxon>
        <taxon>Methylocella</taxon>
    </lineage>
</organism>
<name>A0A4U8Z632_METTU</name>
<evidence type="ECO:0000313" key="3">
    <source>
        <dbReference type="EMBL" id="VFU10723.1"/>
    </source>
</evidence>
<dbReference type="Pfam" id="PF07885">
    <property type="entry name" value="Ion_trans_2"/>
    <property type="match status" value="1"/>
</dbReference>
<feature type="transmembrane region" description="Helical" evidence="1">
    <location>
        <begin position="104"/>
        <end position="124"/>
    </location>
</feature>
<feature type="transmembrane region" description="Helical" evidence="1">
    <location>
        <begin position="177"/>
        <end position="196"/>
    </location>
</feature>
<dbReference type="SUPFAM" id="SSF81324">
    <property type="entry name" value="Voltage-gated potassium channels"/>
    <property type="match status" value="1"/>
</dbReference>
<dbReference type="InterPro" id="IPR013099">
    <property type="entry name" value="K_chnl_dom"/>
</dbReference>
<accession>A0A4U8Z632</accession>
<gene>
    <name evidence="3" type="ORF">MTUNDRAET4_3842</name>
</gene>
<evidence type="ECO:0000256" key="1">
    <source>
        <dbReference type="SAM" id="Phobius"/>
    </source>
</evidence>
<keyword evidence="1" id="KW-0812">Transmembrane</keyword>
<feature type="transmembrane region" description="Helical" evidence="1">
    <location>
        <begin position="47"/>
        <end position="65"/>
    </location>
</feature>
<feature type="transmembrane region" description="Helical" evidence="1">
    <location>
        <begin position="72"/>
        <end position="92"/>
    </location>
</feature>
<evidence type="ECO:0000313" key="4">
    <source>
        <dbReference type="Proteomes" id="UP000294360"/>
    </source>
</evidence>
<dbReference type="Proteomes" id="UP000294360">
    <property type="component" value="Chromosome"/>
</dbReference>
<keyword evidence="1" id="KW-0472">Membrane</keyword>
<feature type="transmembrane region" description="Helical" evidence="1">
    <location>
        <begin position="136"/>
        <end position="157"/>
    </location>
</feature>
<dbReference type="EMBL" id="LR536450">
    <property type="protein sequence ID" value="VFU10723.1"/>
    <property type="molecule type" value="Genomic_DNA"/>
</dbReference>
<keyword evidence="1" id="KW-1133">Transmembrane helix</keyword>
<feature type="domain" description="Potassium channel" evidence="2">
    <location>
        <begin position="173"/>
        <end position="224"/>
    </location>
</feature>
<dbReference type="Gene3D" id="1.10.287.70">
    <property type="match status" value="1"/>
</dbReference>
<proteinExistence type="predicted"/>
<feature type="transmembrane region" description="Helical" evidence="1">
    <location>
        <begin position="21"/>
        <end position="41"/>
    </location>
</feature>
<reference evidence="3 4" key="1">
    <citation type="submission" date="2019-03" db="EMBL/GenBank/DDBJ databases">
        <authorList>
            <person name="Kox A.R. M."/>
        </authorList>
    </citation>
    <scope>NUCLEOTIDE SEQUENCE [LARGE SCALE GENOMIC DNA]</scope>
    <source>
        <strain evidence="3">MTUNDRAET4 annotated genome</strain>
    </source>
</reference>
<protein>
    <submittedName>
        <fullName evidence="3">Ion transport 2 domain protein</fullName>
    </submittedName>
</protein>
<dbReference type="KEGG" id="mtun:MTUNDRAET4_3842"/>
<dbReference type="RefSeq" id="WP_244605886.1">
    <property type="nucleotide sequence ID" value="NZ_CP139089.1"/>
</dbReference>
<sequence length="238" mass="25837">MAMIKRVAVTRFRAKRDELRDPLLSVLTLLLILFLFVIVPLHAAGTISAEGYGFIIVLLLASCVLMQSTRWVVLVVLFSGVALAAAAVVLRSRSPSAVDILLEAIAWVIIDIALIFVIAGAVFAPGRVTYHRVNGAVLLYLTMGMTFVGLYTLVGLWSPNAFSGLVVYHERGMASSVIYFSFVTLTSVGYGDIAPVHPMARALANLEGIIGQLFPATLLARLVTLELQDRHDRLKGKD</sequence>
<evidence type="ECO:0000259" key="2">
    <source>
        <dbReference type="Pfam" id="PF07885"/>
    </source>
</evidence>